<reference evidence="2 3" key="1">
    <citation type="submission" date="2018-10" db="EMBL/GenBank/DDBJ databases">
        <title>Co-occurring genomic capacity for anaerobic methane metabolism and dissimilatory sulfite reduction discovered in the Korarchaeota.</title>
        <authorList>
            <person name="Mckay L.J."/>
            <person name="Dlakic M."/>
            <person name="Fields M.W."/>
            <person name="Delmont T.O."/>
            <person name="Eren A.M."/>
            <person name="Jay Z.J."/>
            <person name="Klingelsmith K.B."/>
            <person name="Rusch D.B."/>
            <person name="Inskeep W.P."/>
        </authorList>
    </citation>
    <scope>NUCLEOTIDE SEQUENCE [LARGE SCALE GENOMIC DNA]</scope>
    <source>
        <strain evidence="2 3">MDKW</strain>
    </source>
</reference>
<dbReference type="Gene3D" id="3.10.620.30">
    <property type="match status" value="1"/>
</dbReference>
<organism evidence="2 3">
    <name type="scientific">Candidatus Methanodesulfokora washburnensis</name>
    <dbReference type="NCBI Taxonomy" id="2478471"/>
    <lineage>
        <taxon>Archaea</taxon>
        <taxon>Thermoproteota</taxon>
        <taxon>Candidatus Korarchaeia</taxon>
        <taxon>Candidatus Korarchaeia incertae sedis</taxon>
        <taxon>Candidatus Methanodesulfokora</taxon>
    </lineage>
</organism>
<proteinExistence type="predicted"/>
<dbReference type="AlphaFoldDB" id="A0A3R9PXL6"/>
<dbReference type="Proteomes" id="UP000277582">
    <property type="component" value="Unassembled WGS sequence"/>
</dbReference>
<dbReference type="InterPro" id="IPR038765">
    <property type="entry name" value="Papain-like_cys_pep_sf"/>
</dbReference>
<gene>
    <name evidence="2" type="ORF">D6D85_05530</name>
</gene>
<dbReference type="PANTHER" id="PTHR38339:SF1">
    <property type="entry name" value="TRANSGLUTAMINASE-LIKE DOMAIN-CONTAINING PROTEIN"/>
    <property type="match status" value="1"/>
</dbReference>
<dbReference type="SUPFAM" id="SSF54001">
    <property type="entry name" value="Cysteine proteinases"/>
    <property type="match status" value="1"/>
</dbReference>
<dbReference type="PANTHER" id="PTHR38339">
    <property type="entry name" value="TRANSGLUTAMINASE DOMAIN PROTEIN"/>
    <property type="match status" value="1"/>
</dbReference>
<keyword evidence="3" id="KW-1185">Reference proteome</keyword>
<dbReference type="InterPro" id="IPR002931">
    <property type="entry name" value="Transglutaminase-like"/>
</dbReference>
<accession>A0A3R9PXL6</accession>
<name>A0A3R9PXL6_9CREN</name>
<dbReference type="EMBL" id="RCOS01000068">
    <property type="protein sequence ID" value="RSN75784.1"/>
    <property type="molecule type" value="Genomic_DNA"/>
</dbReference>
<evidence type="ECO:0000313" key="2">
    <source>
        <dbReference type="EMBL" id="RSN75784.1"/>
    </source>
</evidence>
<dbReference type="SMART" id="SM00460">
    <property type="entry name" value="TGc"/>
    <property type="match status" value="1"/>
</dbReference>
<sequence>MFFLGHMEFLTAGLPDDIRRLVEIGDFSLAEKRIKKLLEDERLPDIVRERLLYELERLRRVRFDYSLRKEDALTMLKQEVRDFSEDDLRKWIEDGSIDFRLIDGEERFFRSFIPNLFRFNEDARKRRVKAEDRTDDRILIDHIKSVMRGERKRARYRVMMEIRLKKQVEGTVRCWLPFPRPNEIQDGIKLISAYPQGYLLADEGSEQRTIYFEGNDVFRVEYEFRSSSRFPKVEPSSAEVDETLSRYLDEKPPHICFTYFLRRLSEEVTKGERNPYMKAKNIYKWIVKNVKYASAYEYSTYENISEYTARNLKGDCGMQALLFITLARISGVPAKWQSGWYVNPARANMHDWAQFHIRPYGWLHVDPSFGGHFPEYSDFYFGGIDEFRLVFNEDIQSEFTPKKRFIRSDPVDNQRGELEYEGGNLYYDSWGYEFRILSFSEE</sequence>
<feature type="domain" description="Transglutaminase-like" evidence="1">
    <location>
        <begin position="308"/>
        <end position="369"/>
    </location>
</feature>
<comment type="caution">
    <text evidence="2">The sequence shown here is derived from an EMBL/GenBank/DDBJ whole genome shotgun (WGS) entry which is preliminary data.</text>
</comment>
<evidence type="ECO:0000259" key="1">
    <source>
        <dbReference type="SMART" id="SM00460"/>
    </source>
</evidence>
<protein>
    <submittedName>
        <fullName evidence="2">Transglutaminase domain-containing protein</fullName>
    </submittedName>
</protein>
<evidence type="ECO:0000313" key="3">
    <source>
        <dbReference type="Proteomes" id="UP000277582"/>
    </source>
</evidence>
<dbReference type="Pfam" id="PF01841">
    <property type="entry name" value="Transglut_core"/>
    <property type="match status" value="1"/>
</dbReference>